<keyword evidence="5" id="KW-1185">Reference proteome</keyword>
<proteinExistence type="inferred from homology"/>
<feature type="domain" description="CAAX prenyl protease 2/Lysostaphin resistance protein A-like" evidence="3">
    <location>
        <begin position="137"/>
        <end position="225"/>
    </location>
</feature>
<dbReference type="InterPro" id="IPR052710">
    <property type="entry name" value="CAAX_protease"/>
</dbReference>
<comment type="caution">
    <text evidence="4">The sequence shown here is derived from an EMBL/GenBank/DDBJ whole genome shotgun (WGS) entry which is preliminary data.</text>
</comment>
<feature type="transmembrane region" description="Helical" evidence="2">
    <location>
        <begin position="95"/>
        <end position="115"/>
    </location>
</feature>
<evidence type="ECO:0000313" key="5">
    <source>
        <dbReference type="Proteomes" id="UP000051735"/>
    </source>
</evidence>
<gene>
    <name evidence="4" type="ORF">FC44_GL000700</name>
</gene>
<dbReference type="GO" id="GO:0006508">
    <property type="term" value="P:proteolysis"/>
    <property type="evidence" value="ECO:0007669"/>
    <property type="project" value="UniProtKB-KW"/>
</dbReference>
<keyword evidence="2" id="KW-1133">Transmembrane helix</keyword>
<feature type="transmembrane region" description="Helical" evidence="2">
    <location>
        <begin position="60"/>
        <end position="83"/>
    </location>
</feature>
<keyword evidence="4" id="KW-0378">Hydrolase</keyword>
<dbReference type="PANTHER" id="PTHR36435:SF1">
    <property type="entry name" value="CAAX AMINO TERMINAL PROTEASE FAMILY PROTEIN"/>
    <property type="match status" value="1"/>
</dbReference>
<dbReference type="InterPro" id="IPR003675">
    <property type="entry name" value="Rce1/LyrA-like_dom"/>
</dbReference>
<dbReference type="PANTHER" id="PTHR36435">
    <property type="entry name" value="SLR1288 PROTEIN"/>
    <property type="match status" value="1"/>
</dbReference>
<sequence>MENFMKIIKSVFKWVGIIIWLFLIFVFMQVPAVESTPVYSINSQQQFIEAFKHVNIPHNIFMMIIFVLLTFVMEWLVCVWLKNKLDFSKKLKQKYLILAIVAGIFSFILDILTMPSAFSNANHPDVFTETLKTPLGVILILDLILIAPTLEELLFQASIQKGVFKNLNSWVAIILTAFIFAGAHNITLNVAFLNRFLSGIAFGYVYQKTNDIKMPILSHSISNFLPLIICCIQAWT</sequence>
<reference evidence="4 5" key="1">
    <citation type="journal article" date="2015" name="Genome Announc.">
        <title>Expanding the biotechnology potential of lactobacilli through comparative genomics of 213 strains and associated genera.</title>
        <authorList>
            <person name="Sun Z."/>
            <person name="Harris H.M."/>
            <person name="McCann A."/>
            <person name="Guo C."/>
            <person name="Argimon S."/>
            <person name="Zhang W."/>
            <person name="Yang X."/>
            <person name="Jeffery I.B."/>
            <person name="Cooney J.C."/>
            <person name="Kagawa T.F."/>
            <person name="Liu W."/>
            <person name="Song Y."/>
            <person name="Salvetti E."/>
            <person name="Wrobel A."/>
            <person name="Rasinkangas P."/>
            <person name="Parkhill J."/>
            <person name="Rea M.C."/>
            <person name="O'Sullivan O."/>
            <person name="Ritari J."/>
            <person name="Douillard F.P."/>
            <person name="Paul Ross R."/>
            <person name="Yang R."/>
            <person name="Briner A.E."/>
            <person name="Felis G.E."/>
            <person name="de Vos W.M."/>
            <person name="Barrangou R."/>
            <person name="Klaenhammer T.R."/>
            <person name="Caufield P.W."/>
            <person name="Cui Y."/>
            <person name="Zhang H."/>
            <person name="O'Toole P.W."/>
        </authorList>
    </citation>
    <scope>NUCLEOTIDE SEQUENCE [LARGE SCALE GENOMIC DNA]</scope>
    <source>
        <strain evidence="4 5">DSM 6629</strain>
    </source>
</reference>
<name>A0ABR5PRB9_9LACO</name>
<evidence type="ECO:0000313" key="4">
    <source>
        <dbReference type="EMBL" id="KRM34020.1"/>
    </source>
</evidence>
<keyword evidence="4" id="KW-0645">Protease</keyword>
<dbReference type="EMBL" id="AZGN01000013">
    <property type="protein sequence ID" value="KRM34020.1"/>
    <property type="molecule type" value="Genomic_DNA"/>
</dbReference>
<protein>
    <submittedName>
        <fullName evidence="4">Metal-dependent membrane protease</fullName>
    </submittedName>
</protein>
<evidence type="ECO:0000259" key="3">
    <source>
        <dbReference type="Pfam" id="PF02517"/>
    </source>
</evidence>
<keyword evidence="2" id="KW-0472">Membrane</keyword>
<organism evidence="4 5">
    <name type="scientific">Lactobacillus intestinalis DSM 6629</name>
    <dbReference type="NCBI Taxonomy" id="1423761"/>
    <lineage>
        <taxon>Bacteria</taxon>
        <taxon>Bacillati</taxon>
        <taxon>Bacillota</taxon>
        <taxon>Bacilli</taxon>
        <taxon>Lactobacillales</taxon>
        <taxon>Lactobacillaceae</taxon>
        <taxon>Lactobacillus</taxon>
    </lineage>
</organism>
<evidence type="ECO:0000256" key="2">
    <source>
        <dbReference type="SAM" id="Phobius"/>
    </source>
</evidence>
<keyword evidence="2" id="KW-0812">Transmembrane</keyword>
<accession>A0ABR5PRB9</accession>
<feature type="transmembrane region" description="Helical" evidence="2">
    <location>
        <begin position="12"/>
        <end position="30"/>
    </location>
</feature>
<feature type="transmembrane region" description="Helical" evidence="2">
    <location>
        <begin position="167"/>
        <end position="184"/>
    </location>
</feature>
<dbReference type="Pfam" id="PF02517">
    <property type="entry name" value="Rce1-like"/>
    <property type="match status" value="1"/>
</dbReference>
<feature type="transmembrane region" description="Helical" evidence="2">
    <location>
        <begin position="135"/>
        <end position="155"/>
    </location>
</feature>
<dbReference type="GO" id="GO:0008233">
    <property type="term" value="F:peptidase activity"/>
    <property type="evidence" value="ECO:0007669"/>
    <property type="project" value="UniProtKB-KW"/>
</dbReference>
<dbReference type="Proteomes" id="UP000051735">
    <property type="component" value="Unassembled WGS sequence"/>
</dbReference>
<comment type="similarity">
    <text evidence="1">Belongs to the UPF0177 family.</text>
</comment>
<evidence type="ECO:0000256" key="1">
    <source>
        <dbReference type="ARBA" id="ARBA00009067"/>
    </source>
</evidence>